<evidence type="ECO:0000256" key="8">
    <source>
        <dbReference type="ARBA" id="ARBA00023054"/>
    </source>
</evidence>
<feature type="domain" description="Mitochondria-eating protein C-terminal" evidence="15">
    <location>
        <begin position="537"/>
        <end position="736"/>
    </location>
</feature>
<accession>A0ABM1E6L2</accession>
<evidence type="ECO:0000256" key="3">
    <source>
        <dbReference type="ARBA" id="ARBA00004496"/>
    </source>
</evidence>
<proteinExistence type="inferred from homology"/>
<evidence type="ECO:0000256" key="1">
    <source>
        <dbReference type="ARBA" id="ARBA00004294"/>
    </source>
</evidence>
<dbReference type="InterPro" id="IPR026169">
    <property type="entry name" value="MIEAP"/>
</dbReference>
<feature type="coiled-coil region" evidence="13">
    <location>
        <begin position="474"/>
        <end position="508"/>
    </location>
</feature>
<comment type="similarity">
    <text evidence="4">Belongs to the MIEAP family.</text>
</comment>
<dbReference type="RefSeq" id="XP_014667833.1">
    <property type="nucleotide sequence ID" value="XM_014812347.1"/>
</dbReference>
<evidence type="ECO:0000256" key="5">
    <source>
        <dbReference type="ARBA" id="ARBA00019863"/>
    </source>
</evidence>
<keyword evidence="10" id="KW-0496">Mitochondrion</keyword>
<evidence type="ECO:0000256" key="7">
    <source>
        <dbReference type="ARBA" id="ARBA00022787"/>
    </source>
</evidence>
<keyword evidence="11" id="KW-0472">Membrane</keyword>
<feature type="region of interest" description="Disordered" evidence="14">
    <location>
        <begin position="389"/>
        <end position="463"/>
    </location>
</feature>
<feature type="compositionally biased region" description="Polar residues" evidence="14">
    <location>
        <begin position="404"/>
        <end position="437"/>
    </location>
</feature>
<evidence type="ECO:0000313" key="16">
    <source>
        <dbReference type="Proteomes" id="UP000695022"/>
    </source>
</evidence>
<dbReference type="PANTHER" id="PTHR21771">
    <property type="entry name" value="MITOCHONDRIA-EATING PROTEIN-RELATED"/>
    <property type="match status" value="1"/>
</dbReference>
<dbReference type="InterPro" id="IPR031981">
    <property type="entry name" value="MIEAP_C"/>
</dbReference>
<evidence type="ECO:0000313" key="17">
    <source>
        <dbReference type="RefSeq" id="XP_014667833.1"/>
    </source>
</evidence>
<reference evidence="17" key="1">
    <citation type="submission" date="2025-08" db="UniProtKB">
        <authorList>
            <consortium name="RefSeq"/>
        </authorList>
    </citation>
    <scope>IDENTIFICATION</scope>
</reference>
<dbReference type="GeneID" id="106809307"/>
<evidence type="ECO:0000256" key="14">
    <source>
        <dbReference type="SAM" id="MobiDB-lite"/>
    </source>
</evidence>
<comment type="subcellular location">
    <subcellularLocation>
        <location evidence="3">Cytoplasm</location>
    </subcellularLocation>
    <subcellularLocation>
        <location evidence="2">Mitochondrion matrix</location>
    </subcellularLocation>
    <subcellularLocation>
        <location evidence="1">Mitochondrion outer membrane</location>
    </subcellularLocation>
</comment>
<evidence type="ECO:0000256" key="13">
    <source>
        <dbReference type="SAM" id="Coils"/>
    </source>
</evidence>
<organism evidence="16 17">
    <name type="scientific">Priapulus caudatus</name>
    <name type="common">Priapulid worm</name>
    <dbReference type="NCBI Taxonomy" id="37621"/>
    <lineage>
        <taxon>Eukaryota</taxon>
        <taxon>Metazoa</taxon>
        <taxon>Ecdysozoa</taxon>
        <taxon>Scalidophora</taxon>
        <taxon>Priapulida</taxon>
        <taxon>Priapulimorpha</taxon>
        <taxon>Priapulimorphida</taxon>
        <taxon>Priapulidae</taxon>
        <taxon>Priapulus</taxon>
    </lineage>
</organism>
<keyword evidence="8 13" id="KW-0175">Coiled coil</keyword>
<evidence type="ECO:0000256" key="2">
    <source>
        <dbReference type="ARBA" id="ARBA00004305"/>
    </source>
</evidence>
<evidence type="ECO:0000256" key="11">
    <source>
        <dbReference type="ARBA" id="ARBA00023136"/>
    </source>
</evidence>
<dbReference type="Proteomes" id="UP000695022">
    <property type="component" value="Unplaced"/>
</dbReference>
<evidence type="ECO:0000259" key="15">
    <source>
        <dbReference type="Pfam" id="PF16026"/>
    </source>
</evidence>
<dbReference type="Pfam" id="PF16026">
    <property type="entry name" value="MIEAP"/>
    <property type="match status" value="1"/>
</dbReference>
<gene>
    <name evidence="17" type="primary">LOC106809307</name>
</gene>
<evidence type="ECO:0000256" key="9">
    <source>
        <dbReference type="ARBA" id="ARBA00023121"/>
    </source>
</evidence>
<keyword evidence="7" id="KW-1000">Mitochondrion outer membrane</keyword>
<evidence type="ECO:0000256" key="6">
    <source>
        <dbReference type="ARBA" id="ARBA00022490"/>
    </source>
</evidence>
<evidence type="ECO:0000256" key="12">
    <source>
        <dbReference type="ARBA" id="ARBA00032687"/>
    </source>
</evidence>
<keyword evidence="9" id="KW-0446">Lipid-binding</keyword>
<protein>
    <recommendedName>
        <fullName evidence="5">Mitochondria-eating protein</fullName>
    </recommendedName>
    <alternativeName>
        <fullName evidence="12">Spermatogenesis-associated protein 18</fullName>
    </alternativeName>
</protein>
<evidence type="ECO:0000256" key="10">
    <source>
        <dbReference type="ARBA" id="ARBA00023128"/>
    </source>
</evidence>
<dbReference type="PANTHER" id="PTHR21771:SF1">
    <property type="entry name" value="MITOCHONDRIA-EATING PROTEIN"/>
    <property type="match status" value="1"/>
</dbReference>
<sequence length="736" mass="82107">MEGDARFRPVDRGRRHRRAGAPATKLSWCASPFPADAAWYYMDDGPPPAYNYGDGNRATAHGYASGDRHVHGDGRMHATADGSPAIVLRKLLLLLDYQQFDDTARILHTMPELTLKAVVTDLPVDMLVRGIPRTLPTLDALYTRVFFSAGVQRFPFNLLKPEAIVMQLIRLFAHYEEASVMAIGWSHADVSACKSILQVIVQVDPKLKRILFKRKRALDRALEGLGIHGMVLTADHTKLMNLHDALKLEFQGAIKNYKQVLGKLDDYNLTHATPRPKCISNGPPPTKSSHQRLMSLTQGEIHERLRKNREVWGSVEPVLHSNRLPTLLSHLNERIEADKEALLQFSQLRKDAGGSSGGGSSVIAPILMQYARGFDRVLLMLQEVCDDSVSGYHSDSDSVIMPPSRTTTRSKQSYSQGSTDNLKTIASDSGRGQSVESCTKKDAVHGFTGHPSRSAAGSPVGIPSATCSTTQTLSTQFKSELTSLKQQIDFLRTELSKSKDVIMQLQNKEELLVTRLTDQARKRVLDESKGDTKIEVPSHLIRRYSSLYLQNRVSALHALDALPEMDESDDLKTKLVFSVIVLSFRSVRGTIEKKKAALRQILGLPANSPKPSHDTAMTEMLESIGFYMRKTVDKYDVRPNVQEVCSQLYATLYDFPSLPTCESLTSYIEECVGIAWALSNQIPAFSIEYESSVFTPELHERHHTSDQYSDRILTYLWPSLIENERGPCVYKGVVVT</sequence>
<keyword evidence="16" id="KW-1185">Reference proteome</keyword>
<evidence type="ECO:0000256" key="4">
    <source>
        <dbReference type="ARBA" id="ARBA00008233"/>
    </source>
</evidence>
<keyword evidence="6" id="KW-0963">Cytoplasm</keyword>
<name>A0ABM1E6L2_PRICU</name>